<dbReference type="PANTHER" id="PTHR31672:SF13">
    <property type="entry name" value="F-BOX PROTEIN CPR30-LIKE"/>
    <property type="match status" value="1"/>
</dbReference>
<dbReference type="PROSITE" id="PS50181">
    <property type="entry name" value="FBOX"/>
    <property type="match status" value="1"/>
</dbReference>
<organism evidence="2 3">
    <name type="scientific">Raphanus sativus</name>
    <name type="common">Radish</name>
    <name type="synonym">Raphanus raphanistrum var. sativus</name>
    <dbReference type="NCBI Taxonomy" id="3726"/>
    <lineage>
        <taxon>Eukaryota</taxon>
        <taxon>Viridiplantae</taxon>
        <taxon>Streptophyta</taxon>
        <taxon>Embryophyta</taxon>
        <taxon>Tracheophyta</taxon>
        <taxon>Spermatophyta</taxon>
        <taxon>Magnoliopsida</taxon>
        <taxon>eudicotyledons</taxon>
        <taxon>Gunneridae</taxon>
        <taxon>Pentapetalae</taxon>
        <taxon>rosids</taxon>
        <taxon>malvids</taxon>
        <taxon>Brassicales</taxon>
        <taxon>Brassicaceae</taxon>
        <taxon>Brassiceae</taxon>
        <taxon>Raphanus</taxon>
    </lineage>
</organism>
<dbReference type="RefSeq" id="XP_056867124.1">
    <property type="nucleotide sequence ID" value="XM_057011144.1"/>
</dbReference>
<dbReference type="NCBIfam" id="TIGR01640">
    <property type="entry name" value="F_box_assoc_1"/>
    <property type="match status" value="1"/>
</dbReference>
<gene>
    <name evidence="3" type="primary">LOC108858850</name>
</gene>
<dbReference type="InterPro" id="IPR050796">
    <property type="entry name" value="SCF_F-box_component"/>
</dbReference>
<dbReference type="InterPro" id="IPR036047">
    <property type="entry name" value="F-box-like_dom_sf"/>
</dbReference>
<dbReference type="GeneID" id="108858850"/>
<dbReference type="SMART" id="SM00256">
    <property type="entry name" value="FBOX"/>
    <property type="match status" value="1"/>
</dbReference>
<dbReference type="SUPFAM" id="SSF81383">
    <property type="entry name" value="F-box domain"/>
    <property type="match status" value="1"/>
</dbReference>
<reference evidence="3" key="2">
    <citation type="submission" date="2025-08" db="UniProtKB">
        <authorList>
            <consortium name="RefSeq"/>
        </authorList>
    </citation>
    <scope>IDENTIFICATION</scope>
    <source>
        <tissue evidence="3">Leaf</tissue>
    </source>
</reference>
<protein>
    <submittedName>
        <fullName evidence="3">F-box/kelch-repeat protein At3g22730</fullName>
    </submittedName>
</protein>
<feature type="domain" description="F-box" evidence="1">
    <location>
        <begin position="1"/>
        <end position="50"/>
    </location>
</feature>
<dbReference type="KEGG" id="rsz:108858850"/>
<name>A0A9W3DTJ2_RAPSA</name>
<proteinExistence type="predicted"/>
<accession>A0A9W3DTJ2</accession>
<dbReference type="AlphaFoldDB" id="A0A9W3DTJ2"/>
<evidence type="ECO:0000259" key="1">
    <source>
        <dbReference type="PROSITE" id="PS50181"/>
    </source>
</evidence>
<dbReference type="OrthoDB" id="1098411at2759"/>
<dbReference type="InterPro" id="IPR006527">
    <property type="entry name" value="F-box-assoc_dom_typ1"/>
</dbReference>
<dbReference type="InterPro" id="IPR017451">
    <property type="entry name" value="F-box-assoc_interact_dom"/>
</dbReference>
<dbReference type="InterPro" id="IPR001810">
    <property type="entry name" value="F-box_dom"/>
</dbReference>
<evidence type="ECO:0000313" key="2">
    <source>
        <dbReference type="Proteomes" id="UP000504610"/>
    </source>
</evidence>
<dbReference type="PANTHER" id="PTHR31672">
    <property type="entry name" value="BNACNNG10540D PROTEIN"/>
    <property type="match status" value="1"/>
</dbReference>
<dbReference type="Gene3D" id="1.20.1280.50">
    <property type="match status" value="1"/>
</dbReference>
<evidence type="ECO:0000313" key="3">
    <source>
        <dbReference type="RefSeq" id="XP_056867124.1"/>
    </source>
</evidence>
<dbReference type="Pfam" id="PF00646">
    <property type="entry name" value="F-box"/>
    <property type="match status" value="1"/>
</dbReference>
<dbReference type="Proteomes" id="UP000504610">
    <property type="component" value="Chromosome 5"/>
</dbReference>
<sequence>MMMSDIPQDLIEEILSRVPAASLRRLRSTCKLWNDLFKDGRFRENHIRKAPKQSRILMLNDYKISSLNVNLNVAPPAAVEFKGPLVLKDSHSCSQQVDIEDIFHCDGLLLCTIRNDRHRLMVWNPYLGETRWIQIFQTTTNSSSDLRYSFALGYQNNNFCRSSRILKCWHSIDPMMVFEVYELSSGSWRVFDDIALDCCILPKCGVSFKGNAYWLAFGQTVGLLLGFDFTRDTFIRLCLPQAMEFCYLNLSVVN</sequence>
<keyword evidence="2" id="KW-1185">Reference proteome</keyword>
<dbReference type="Pfam" id="PF07734">
    <property type="entry name" value="FBA_1"/>
    <property type="match status" value="1"/>
</dbReference>
<reference evidence="2" key="1">
    <citation type="journal article" date="2019" name="Database">
        <title>The radish genome database (RadishGD): an integrated information resource for radish genomics.</title>
        <authorList>
            <person name="Yu H.J."/>
            <person name="Baek S."/>
            <person name="Lee Y.J."/>
            <person name="Cho A."/>
            <person name="Mun J.H."/>
        </authorList>
    </citation>
    <scope>NUCLEOTIDE SEQUENCE [LARGE SCALE GENOMIC DNA]</scope>
    <source>
        <strain evidence="2">cv. WK10039</strain>
    </source>
</reference>
<dbReference type="CDD" id="cd22157">
    <property type="entry name" value="F-box_AtFBW1-like"/>
    <property type="match status" value="1"/>
</dbReference>